<feature type="region of interest" description="Disordered" evidence="9">
    <location>
        <begin position="653"/>
        <end position="682"/>
    </location>
</feature>
<dbReference type="Gene3D" id="3.40.1090.10">
    <property type="entry name" value="Cytosolic phospholipase A2 catalytic domain"/>
    <property type="match status" value="1"/>
</dbReference>
<reference evidence="14" key="3">
    <citation type="journal article" date="2014" name="Genetics">
        <title>Maintaining two mating types: Structure of the mating type locus and its role in heterokaryosis in Podospora anserina.</title>
        <authorList>
            <person name="Grognet P."/>
            <person name="Bidard F."/>
            <person name="Kuchly C."/>
            <person name="Tong L.C.H."/>
            <person name="Coppin E."/>
            <person name="Benkhali J.A."/>
            <person name="Couloux A."/>
            <person name="Wincker P."/>
            <person name="Debuchy R."/>
            <person name="Silar P."/>
        </authorList>
    </citation>
    <scope>GENOME REANNOTATION</scope>
    <source>
        <strain evidence="14">S / ATCC MYA-4624 / DSM 980 / FGSC 10383</strain>
    </source>
</reference>
<feature type="domain" description="PNPLA" evidence="11">
    <location>
        <begin position="789"/>
        <end position="1042"/>
    </location>
</feature>
<keyword evidence="1" id="KW-0479">Metal-binding</keyword>
<evidence type="ECO:0000259" key="11">
    <source>
        <dbReference type="PROSITE" id="PS51635"/>
    </source>
</evidence>
<dbReference type="GeneID" id="6193700"/>
<dbReference type="Pfam" id="PF01734">
    <property type="entry name" value="Patatin"/>
    <property type="match status" value="1"/>
</dbReference>
<feature type="active site" description="Proton acceptor" evidence="8">
    <location>
        <position position="1029"/>
    </location>
</feature>
<keyword evidence="6 8" id="KW-0443">Lipid metabolism</keyword>
<feature type="short sequence motif" description="DGA/G" evidence="8">
    <location>
        <begin position="1029"/>
        <end position="1031"/>
    </location>
</feature>
<dbReference type="GO" id="GO:0046486">
    <property type="term" value="P:glycerolipid metabolic process"/>
    <property type="evidence" value="ECO:0007669"/>
    <property type="project" value="UniProtKB-ARBA"/>
</dbReference>
<dbReference type="HOGENOM" id="CLU_003059_2_1_1"/>
<dbReference type="InterPro" id="IPR016035">
    <property type="entry name" value="Acyl_Trfase/lysoPLipase"/>
</dbReference>
<dbReference type="RefSeq" id="XP_001909810.1">
    <property type="nucleotide sequence ID" value="XM_001909775.1"/>
</dbReference>
<evidence type="ECO:0000256" key="7">
    <source>
        <dbReference type="PROSITE-ProRule" id="PRU00175"/>
    </source>
</evidence>
<reference evidence="13" key="4">
    <citation type="submission" date="2015-04" db="EMBL/GenBank/DDBJ databases">
        <title>Maintaining two mating types: Structure of the mating type locus and its role in heterokaryosis in Podospora anserina.</title>
        <authorList>
            <person name="Grognet P."/>
            <person name="Bidard F."/>
            <person name="Kuchly C."/>
            <person name="Chan Ho Tong L."/>
            <person name="Coppin E."/>
            <person name="Ait Benkhali J."/>
            <person name="Couloux A."/>
            <person name="Wincker P."/>
            <person name="Debuchy R."/>
            <person name="Silar P."/>
        </authorList>
    </citation>
    <scope>NUCLEOTIDE SEQUENCE</scope>
</reference>
<dbReference type="GO" id="GO:0016042">
    <property type="term" value="P:lipid catabolic process"/>
    <property type="evidence" value="ECO:0007669"/>
    <property type="project" value="UniProtKB-UniRule"/>
</dbReference>
<feature type="region of interest" description="Disordered" evidence="9">
    <location>
        <begin position="589"/>
        <end position="619"/>
    </location>
</feature>
<dbReference type="PROSITE" id="PS00518">
    <property type="entry name" value="ZF_RING_1"/>
    <property type="match status" value="1"/>
</dbReference>
<reference evidence="12" key="2">
    <citation type="submission" date="2008-07" db="EMBL/GenBank/DDBJ databases">
        <authorList>
            <person name="Genoscope - CEA"/>
        </authorList>
    </citation>
    <scope>NUCLEOTIDE SEQUENCE</scope>
    <source>
        <strain evidence="12">S mat+</strain>
    </source>
</reference>
<keyword evidence="4" id="KW-0862">Zinc</keyword>
<evidence type="ECO:0000256" key="8">
    <source>
        <dbReference type="PROSITE-ProRule" id="PRU01161"/>
    </source>
</evidence>
<dbReference type="InterPro" id="IPR001841">
    <property type="entry name" value="Znf_RING"/>
</dbReference>
<evidence type="ECO:0000256" key="4">
    <source>
        <dbReference type="ARBA" id="ARBA00022833"/>
    </source>
</evidence>
<proteinExistence type="predicted"/>
<dbReference type="InterPro" id="IPR002641">
    <property type="entry name" value="PNPLA_dom"/>
</dbReference>
<feature type="short sequence motif" description="GXSXG" evidence="8">
    <location>
        <begin position="828"/>
        <end position="832"/>
    </location>
</feature>
<gene>
    <name evidence="12" type="ORF">PODANS_3_10000</name>
</gene>
<feature type="active site" description="Nucleophile" evidence="8">
    <location>
        <position position="830"/>
    </location>
</feature>
<keyword evidence="14" id="KW-1185">Reference proteome</keyword>
<keyword evidence="2 7" id="KW-0863">Zinc-finger</keyword>
<dbReference type="OrthoDB" id="194358at2759"/>
<keyword evidence="5 8" id="KW-0442">Lipid degradation</keyword>
<dbReference type="GO" id="GO:0047499">
    <property type="term" value="F:calcium-independent phospholipase A2 activity"/>
    <property type="evidence" value="ECO:0007669"/>
    <property type="project" value="TreeGrafter"/>
</dbReference>
<evidence type="ECO:0000313" key="14">
    <source>
        <dbReference type="Proteomes" id="UP000001197"/>
    </source>
</evidence>
<keyword evidence="3 8" id="KW-0378">Hydrolase</keyword>
<evidence type="ECO:0000256" key="3">
    <source>
        <dbReference type="ARBA" id="ARBA00022801"/>
    </source>
</evidence>
<feature type="compositionally biased region" description="Low complexity" evidence="9">
    <location>
        <begin position="667"/>
        <end position="681"/>
    </location>
</feature>
<dbReference type="EMBL" id="CU638743">
    <property type="protein sequence ID" value="CAP70944.1"/>
    <property type="molecule type" value="Genomic_DNA"/>
</dbReference>
<dbReference type="Proteomes" id="UP000001197">
    <property type="component" value="Chromosome 3"/>
</dbReference>
<sequence>MQCFLCEKPSSPHHGKPIGRRCIKCNDSYCISCTIDDCRNIPCSEHHSCWNEHIEQFTNEKLKALHQPANPTAEMFIKAITCSDLDDAQIKALHGHDKLARWFSVKKGKEEDDKPELWLYDRFRRLCDPHQTGNRITGNHYPSIVSFIGNTYAGKSTVARAMLLLGLAEQRAGDSSGALGRENALYNLLQSVLDRPEKHELPVSQGGDDPATFGVHLYRNNITTQPEPSPDPQYPLLLADCEGFTADFALTNAEKAVPDTEDPDEQVETRTIKADDYGRGKAGIDLFYARFLYAVSDVVVFVTQNPKTKGHDFPRILEWAAGAMLKTFNQPSGKTLIVVRNKYTPDKKDSTPEMLKQEFLESQSPALWKRTGVIATFVERFNASTSLGLMIRSNNDLYRQLFRSIHLCYIPDNNHVDNHGKPEKLLEHFGNLKRILDRAVVEERDIRAESLTRYNVAGLSLFLSNTFRHFSESSTPLDFYKATCRDNHTPTNLREHIANFLRLAYDRENRVNNTQLAGMDRMIENVIALSLLILARRRDSATFTPEIKFDQDLRKYWDGGLALYQLLHEQCSYTFLNSQGALTPYSCQVRGHGGKRGKHQQHVPPPSGPGHKHNLQPVPGDFVPGHDWNRDVWRQRIRARFCELYRKVYRSPLPPHQDSYEPQPAGQFQQQQQQQQQQQLQLRDREFNHHGNQQVDTSILKLRRELTPQNKPLFTQLLSTKTCLSCLLSSPDHALSCGHAFCPRCIQELSTPSRWKAAAFELDSCILCDGQDGHQTIQLRPRCSGVRILTLDGGGVRGIVELALVQALEQEIGLTNVRLAEMFDLIVGTSTGGIVALALTFPGKLPSDPAAVASSPLARRGSGIDTRMQDMIAFFSKISTATFENSRLGWRALTRGAMVFRRVESVYSDRPLRSGLEQYFGDKTSLFAPTFNSERVLASGALGSGVRVAVTSTRDDGDTEVVIGNYNRPLTTSATDSVGGGSSRSGFEREDDLEKDFKIWEAAMATAAAPFYLPVFKREWGVGGQEYIDGAVYANCPARVAMDEKTKIWSRESGEGNGVVLDALVSLGTGKQGPKSDKMPFASNFRGFTALQKMIKRQLDTERLWEGVVEGAERSQRGRLMRLNPELKPKYVQLYQCEEVPRLLKETGEWAGVGGQGRDKIKNVARVLMAGMFFFEVPDSYSPRSTLSHQQASGGPDGRLLRGAVRCRLRHQAPAVGELLRKVTRFYHTELTTEEAAEEEKSLASADRQWRTLTDITSGSVNPRDMVRVRECNPDGTGIEQFRLDFELRVRDKAALQAIVVEFQADDESDARSINQQENERGRGKRFAISGFPVTLADLNARGQRVWLQ</sequence>
<evidence type="ECO:0000256" key="1">
    <source>
        <dbReference type="ARBA" id="ARBA00022723"/>
    </source>
</evidence>
<evidence type="ECO:0000313" key="12">
    <source>
        <dbReference type="EMBL" id="CAP70944.1"/>
    </source>
</evidence>
<feature type="short sequence motif" description="GXGXXG" evidence="8">
    <location>
        <begin position="793"/>
        <end position="798"/>
    </location>
</feature>
<evidence type="ECO:0000256" key="9">
    <source>
        <dbReference type="SAM" id="MobiDB-lite"/>
    </source>
</evidence>
<dbReference type="PANTHER" id="PTHR24185">
    <property type="entry name" value="CALCIUM-INDEPENDENT PHOSPHOLIPASE A2-GAMMA"/>
    <property type="match status" value="1"/>
</dbReference>
<dbReference type="KEGG" id="pan:PODANSg6847"/>
<dbReference type="PANTHER" id="PTHR24185:SF1">
    <property type="entry name" value="CALCIUM-INDEPENDENT PHOSPHOLIPASE A2-GAMMA"/>
    <property type="match status" value="1"/>
</dbReference>
<protein>
    <submittedName>
        <fullName evidence="13">Patatin-like phospholipase</fullName>
    </submittedName>
    <submittedName>
        <fullName evidence="12">Podospora anserina S mat+ genomic DNA chromosome 3, supercontig 2</fullName>
    </submittedName>
</protein>
<reference evidence="12 14" key="1">
    <citation type="journal article" date="2008" name="Genome Biol.">
        <title>The genome sequence of the model ascomycete fungus Podospora anserina.</title>
        <authorList>
            <person name="Espagne E."/>
            <person name="Lespinet O."/>
            <person name="Malagnac F."/>
            <person name="Da Silva C."/>
            <person name="Jaillon O."/>
            <person name="Porcel B.M."/>
            <person name="Couloux A."/>
            <person name="Aury J.-M."/>
            <person name="Segurens B."/>
            <person name="Poulain J."/>
            <person name="Anthouard V."/>
            <person name="Grossetete S."/>
            <person name="Khalili H."/>
            <person name="Coppin E."/>
            <person name="Dequard-Chablat M."/>
            <person name="Picard M."/>
            <person name="Contamine V."/>
            <person name="Arnaise S."/>
            <person name="Bourdais A."/>
            <person name="Berteaux-Lecellier V."/>
            <person name="Gautheret D."/>
            <person name="de Vries R.P."/>
            <person name="Battaglia E."/>
            <person name="Coutinho P.M."/>
            <person name="Danchin E.G.J."/>
            <person name="Henrissat B."/>
            <person name="El Khoury R."/>
            <person name="Sainsard-Chanet A."/>
            <person name="Boivin A."/>
            <person name="Pinan-Lucarre B."/>
            <person name="Sellem C.H."/>
            <person name="Debuchy R."/>
            <person name="Wincker P."/>
            <person name="Weissenbach J."/>
            <person name="Silar P."/>
        </authorList>
    </citation>
    <scope>NUCLEOTIDE SEQUENCE [LARGE SCALE GENOMIC DNA]</scope>
    <source>
        <strain evidence="14">S / ATCC MYA-4624 / DSM 980 / FGSC 10383</strain>
        <strain evidence="12">S mat+</strain>
    </source>
</reference>
<dbReference type="GO" id="GO:0019369">
    <property type="term" value="P:arachidonate metabolic process"/>
    <property type="evidence" value="ECO:0007669"/>
    <property type="project" value="TreeGrafter"/>
</dbReference>
<dbReference type="eggNOG" id="KOG4231">
    <property type="taxonomic scope" value="Eukaryota"/>
</dbReference>
<feature type="domain" description="RING-type" evidence="10">
    <location>
        <begin position="723"/>
        <end position="769"/>
    </location>
</feature>
<dbReference type="InterPro" id="IPR017907">
    <property type="entry name" value="Znf_RING_CS"/>
</dbReference>
<evidence type="ECO:0000256" key="5">
    <source>
        <dbReference type="ARBA" id="ARBA00022963"/>
    </source>
</evidence>
<dbReference type="CDD" id="cd07199">
    <property type="entry name" value="Pat17_PNPLA8_PNPLA9_like"/>
    <property type="match status" value="1"/>
</dbReference>
<accession>B2B1F9</accession>
<evidence type="ECO:0000313" key="13">
    <source>
        <dbReference type="EMBL" id="CDP27539.1"/>
    </source>
</evidence>
<evidence type="ECO:0000256" key="2">
    <source>
        <dbReference type="ARBA" id="ARBA00022771"/>
    </source>
</evidence>
<dbReference type="PROSITE" id="PS50089">
    <property type="entry name" value="ZF_RING_2"/>
    <property type="match status" value="1"/>
</dbReference>
<dbReference type="SUPFAM" id="SSF52151">
    <property type="entry name" value="FabD/lysophospholipase-like"/>
    <property type="match status" value="1"/>
</dbReference>
<dbReference type="GO" id="GO:0016020">
    <property type="term" value="C:membrane"/>
    <property type="evidence" value="ECO:0007669"/>
    <property type="project" value="TreeGrafter"/>
</dbReference>
<evidence type="ECO:0000259" key="10">
    <source>
        <dbReference type="PROSITE" id="PS50089"/>
    </source>
</evidence>
<dbReference type="PROSITE" id="PS51635">
    <property type="entry name" value="PNPLA"/>
    <property type="match status" value="1"/>
</dbReference>
<dbReference type="EMBL" id="FO904938">
    <property type="protein sequence ID" value="CDP27539.1"/>
    <property type="molecule type" value="Genomic_DNA"/>
</dbReference>
<dbReference type="CDD" id="cd19757">
    <property type="entry name" value="Bbox1"/>
    <property type="match status" value="1"/>
</dbReference>
<dbReference type="VEuPathDB" id="FungiDB:PODANS_3_10000"/>
<evidence type="ECO:0000256" key="6">
    <source>
        <dbReference type="ARBA" id="ARBA00023098"/>
    </source>
</evidence>
<name>B2B1F9_PODAN</name>
<dbReference type="GO" id="GO:0008270">
    <property type="term" value="F:zinc ion binding"/>
    <property type="evidence" value="ECO:0007669"/>
    <property type="project" value="UniProtKB-KW"/>
</dbReference>
<feature type="compositionally biased region" description="Basic residues" evidence="9">
    <location>
        <begin position="592"/>
        <end position="601"/>
    </location>
</feature>
<organism evidence="12">
    <name type="scientific">Podospora anserina (strain S / ATCC MYA-4624 / DSM 980 / FGSC 10383)</name>
    <name type="common">Pleurage anserina</name>
    <dbReference type="NCBI Taxonomy" id="515849"/>
    <lineage>
        <taxon>Eukaryota</taxon>
        <taxon>Fungi</taxon>
        <taxon>Dikarya</taxon>
        <taxon>Ascomycota</taxon>
        <taxon>Pezizomycotina</taxon>
        <taxon>Sordariomycetes</taxon>
        <taxon>Sordariomycetidae</taxon>
        <taxon>Sordariales</taxon>
        <taxon>Podosporaceae</taxon>
        <taxon>Podospora</taxon>
        <taxon>Podospora anserina</taxon>
    </lineage>
</organism>